<sequence length="84" mass="9524">MATKANRVYARCQQYLEEAKGITEKAHTKKAKIKKIQVGDRVYLRRAPSAGTSSKLQPVYTGPFRVIEKVSVFMISNTFIVKTF</sequence>
<dbReference type="Proteomes" id="UP000324222">
    <property type="component" value="Unassembled WGS sequence"/>
</dbReference>
<comment type="caution">
    <text evidence="1">The sequence shown here is derived from an EMBL/GenBank/DDBJ whole genome shotgun (WGS) entry which is preliminary data.</text>
</comment>
<name>A0A5B7G3J1_PORTR</name>
<evidence type="ECO:0000313" key="2">
    <source>
        <dbReference type="Proteomes" id="UP000324222"/>
    </source>
</evidence>
<dbReference type="OrthoDB" id="6363960at2759"/>
<protein>
    <submittedName>
        <fullName evidence="1">Uncharacterized protein</fullName>
    </submittedName>
</protein>
<dbReference type="AlphaFoldDB" id="A0A5B7G3J1"/>
<gene>
    <name evidence="1" type="ORF">E2C01_048604</name>
</gene>
<organism evidence="1 2">
    <name type="scientific">Portunus trituberculatus</name>
    <name type="common">Swimming crab</name>
    <name type="synonym">Neptunus trituberculatus</name>
    <dbReference type="NCBI Taxonomy" id="210409"/>
    <lineage>
        <taxon>Eukaryota</taxon>
        <taxon>Metazoa</taxon>
        <taxon>Ecdysozoa</taxon>
        <taxon>Arthropoda</taxon>
        <taxon>Crustacea</taxon>
        <taxon>Multicrustacea</taxon>
        <taxon>Malacostraca</taxon>
        <taxon>Eumalacostraca</taxon>
        <taxon>Eucarida</taxon>
        <taxon>Decapoda</taxon>
        <taxon>Pleocyemata</taxon>
        <taxon>Brachyura</taxon>
        <taxon>Eubrachyura</taxon>
        <taxon>Portunoidea</taxon>
        <taxon>Portunidae</taxon>
        <taxon>Portuninae</taxon>
        <taxon>Portunus</taxon>
    </lineage>
</organism>
<keyword evidence="2" id="KW-1185">Reference proteome</keyword>
<reference evidence="1 2" key="1">
    <citation type="submission" date="2019-05" db="EMBL/GenBank/DDBJ databases">
        <title>Another draft genome of Portunus trituberculatus and its Hox gene families provides insights of decapod evolution.</title>
        <authorList>
            <person name="Jeong J.-H."/>
            <person name="Song I."/>
            <person name="Kim S."/>
            <person name="Choi T."/>
            <person name="Kim D."/>
            <person name="Ryu S."/>
            <person name="Kim W."/>
        </authorList>
    </citation>
    <scope>NUCLEOTIDE SEQUENCE [LARGE SCALE GENOMIC DNA]</scope>
    <source>
        <tissue evidence="1">Muscle</tissue>
    </source>
</reference>
<accession>A0A5B7G3J1</accession>
<dbReference type="EMBL" id="VSRR010012548">
    <property type="protein sequence ID" value="MPC54680.1"/>
    <property type="molecule type" value="Genomic_DNA"/>
</dbReference>
<proteinExistence type="predicted"/>
<evidence type="ECO:0000313" key="1">
    <source>
        <dbReference type="EMBL" id="MPC54680.1"/>
    </source>
</evidence>